<dbReference type="OrthoDB" id="7491028at2"/>
<protein>
    <submittedName>
        <fullName evidence="1">Uncharacterized protein</fullName>
    </submittedName>
</protein>
<name>A0A4Q2RAQ4_9HYPH</name>
<dbReference type="Proteomes" id="UP000289411">
    <property type="component" value="Unassembled WGS sequence"/>
</dbReference>
<reference evidence="1 2" key="1">
    <citation type="submission" date="2018-09" db="EMBL/GenBank/DDBJ databases">
        <authorList>
            <person name="Grouzdev D.S."/>
            <person name="Krutkina M.S."/>
        </authorList>
    </citation>
    <scope>NUCLEOTIDE SEQUENCE [LARGE SCALE GENOMIC DNA]</scope>
    <source>
        <strain evidence="1 2">RmlP001</strain>
    </source>
</reference>
<evidence type="ECO:0000313" key="2">
    <source>
        <dbReference type="Proteomes" id="UP000289411"/>
    </source>
</evidence>
<gene>
    <name evidence="1" type="ORF">D3272_17620</name>
</gene>
<dbReference type="RefSeq" id="WP_129220531.1">
    <property type="nucleotide sequence ID" value="NZ_QYBC01000015.1"/>
</dbReference>
<proteinExistence type="predicted"/>
<organism evidence="1 2">
    <name type="scientific">Lichenibacterium ramalinae</name>
    <dbReference type="NCBI Taxonomy" id="2316527"/>
    <lineage>
        <taxon>Bacteria</taxon>
        <taxon>Pseudomonadati</taxon>
        <taxon>Pseudomonadota</taxon>
        <taxon>Alphaproteobacteria</taxon>
        <taxon>Hyphomicrobiales</taxon>
        <taxon>Lichenihabitantaceae</taxon>
        <taxon>Lichenibacterium</taxon>
    </lineage>
</organism>
<dbReference type="EMBL" id="QYBC01000015">
    <property type="protein sequence ID" value="RYB03243.1"/>
    <property type="molecule type" value="Genomic_DNA"/>
</dbReference>
<dbReference type="AlphaFoldDB" id="A0A4Q2RAQ4"/>
<comment type="caution">
    <text evidence="1">The sequence shown here is derived from an EMBL/GenBank/DDBJ whole genome shotgun (WGS) entry which is preliminary data.</text>
</comment>
<keyword evidence="2" id="KW-1185">Reference proteome</keyword>
<evidence type="ECO:0000313" key="1">
    <source>
        <dbReference type="EMBL" id="RYB03243.1"/>
    </source>
</evidence>
<reference evidence="1 2" key="2">
    <citation type="submission" date="2019-02" db="EMBL/GenBank/DDBJ databases">
        <title>'Lichenibacterium ramalinii' gen. nov. sp. nov., 'Lichenibacterium minor' gen. nov. sp. nov.</title>
        <authorList>
            <person name="Pankratov T."/>
        </authorList>
    </citation>
    <scope>NUCLEOTIDE SEQUENCE [LARGE SCALE GENOMIC DNA]</scope>
    <source>
        <strain evidence="1 2">RmlP001</strain>
    </source>
</reference>
<sequence>MSFSFGAETRDSLSNLAALLGAGKDKAAGDAFHVVDLSRAQIDAMYRGDWLARKVVDIVPYDMVR</sequence>
<accession>A0A4Q2RAQ4</accession>